<evidence type="ECO:0000256" key="1">
    <source>
        <dbReference type="ARBA" id="ARBA00023015"/>
    </source>
</evidence>
<dbReference type="Gene3D" id="1.10.357.10">
    <property type="entry name" value="Tetracycline Repressor, domain 2"/>
    <property type="match status" value="1"/>
</dbReference>
<keyword evidence="2 4" id="KW-0238">DNA-binding</keyword>
<sequence length="220" mass="23684">MGEVAAGEPREPGPAGVQAPVGLREMKKQRTREAIAAAAMELFVSLGFDSTTVAEVARAAEVSEATVFNYFRTKEDLVFQKLDRFWDGMLAAIEDRPPASGIVDAVEGFLLERRPSAETRRERERLAAVNRMIAASPSLLDRERASYDGAAVALADVIARTTAAGQDAAAAAHMILGVHRSLVAFTRGQVRDGVAGDELARRVAERTRNGYALLRGGVDF</sequence>
<dbReference type="RefSeq" id="WP_209996345.1">
    <property type="nucleotide sequence ID" value="NZ_BAAAJY010000007.1"/>
</dbReference>
<keyword evidence="3" id="KW-0804">Transcription</keyword>
<dbReference type="InterPro" id="IPR023772">
    <property type="entry name" value="DNA-bd_HTH_TetR-type_CS"/>
</dbReference>
<feature type="DNA-binding region" description="H-T-H motif" evidence="4">
    <location>
        <begin position="52"/>
        <end position="71"/>
    </location>
</feature>
<keyword evidence="7" id="KW-1185">Reference proteome</keyword>
<evidence type="ECO:0000313" key="6">
    <source>
        <dbReference type="EMBL" id="MBP2385504.1"/>
    </source>
</evidence>
<evidence type="ECO:0000256" key="3">
    <source>
        <dbReference type="ARBA" id="ARBA00023163"/>
    </source>
</evidence>
<dbReference type="Gene3D" id="1.10.10.60">
    <property type="entry name" value="Homeodomain-like"/>
    <property type="match status" value="1"/>
</dbReference>
<dbReference type="EMBL" id="JAGIOF010000001">
    <property type="protein sequence ID" value="MBP2385504.1"/>
    <property type="molecule type" value="Genomic_DNA"/>
</dbReference>
<protein>
    <submittedName>
        <fullName evidence="6">AcrR family transcriptional regulator</fullName>
    </submittedName>
</protein>
<dbReference type="PRINTS" id="PR00455">
    <property type="entry name" value="HTHTETR"/>
</dbReference>
<evidence type="ECO:0000313" key="7">
    <source>
        <dbReference type="Proteomes" id="UP001296993"/>
    </source>
</evidence>
<comment type="caution">
    <text evidence="6">The sequence shown here is derived from an EMBL/GenBank/DDBJ whole genome shotgun (WGS) entry which is preliminary data.</text>
</comment>
<dbReference type="InterPro" id="IPR001647">
    <property type="entry name" value="HTH_TetR"/>
</dbReference>
<dbReference type="PANTHER" id="PTHR30055:SF234">
    <property type="entry name" value="HTH-TYPE TRANSCRIPTIONAL REGULATOR BETI"/>
    <property type="match status" value="1"/>
</dbReference>
<dbReference type="Proteomes" id="UP001296993">
    <property type="component" value="Unassembled WGS sequence"/>
</dbReference>
<dbReference type="InterPro" id="IPR009057">
    <property type="entry name" value="Homeodomain-like_sf"/>
</dbReference>
<dbReference type="Pfam" id="PF00440">
    <property type="entry name" value="TetR_N"/>
    <property type="match status" value="1"/>
</dbReference>
<evidence type="ECO:0000256" key="2">
    <source>
        <dbReference type="ARBA" id="ARBA00023125"/>
    </source>
</evidence>
<evidence type="ECO:0000259" key="5">
    <source>
        <dbReference type="PROSITE" id="PS50977"/>
    </source>
</evidence>
<gene>
    <name evidence="6" type="ORF">JOF47_001015</name>
</gene>
<keyword evidence="1" id="KW-0805">Transcription regulation</keyword>
<dbReference type="PROSITE" id="PS50977">
    <property type="entry name" value="HTH_TETR_2"/>
    <property type="match status" value="1"/>
</dbReference>
<proteinExistence type="predicted"/>
<dbReference type="InterPro" id="IPR050109">
    <property type="entry name" value="HTH-type_TetR-like_transc_reg"/>
</dbReference>
<dbReference type="PROSITE" id="PS01081">
    <property type="entry name" value="HTH_TETR_1"/>
    <property type="match status" value="1"/>
</dbReference>
<organism evidence="6 7">
    <name type="scientific">Paeniglutamicibacter kerguelensis</name>
    <dbReference type="NCBI Taxonomy" id="254788"/>
    <lineage>
        <taxon>Bacteria</taxon>
        <taxon>Bacillati</taxon>
        <taxon>Actinomycetota</taxon>
        <taxon>Actinomycetes</taxon>
        <taxon>Micrococcales</taxon>
        <taxon>Micrococcaceae</taxon>
        <taxon>Paeniglutamicibacter</taxon>
    </lineage>
</organism>
<name>A0ABS4XAM1_9MICC</name>
<reference evidence="6 7" key="1">
    <citation type="submission" date="2021-03" db="EMBL/GenBank/DDBJ databases">
        <title>Sequencing the genomes of 1000 actinobacteria strains.</title>
        <authorList>
            <person name="Klenk H.-P."/>
        </authorList>
    </citation>
    <scope>NUCLEOTIDE SEQUENCE [LARGE SCALE GENOMIC DNA]</scope>
    <source>
        <strain evidence="6 7">DSM 15797</strain>
    </source>
</reference>
<feature type="domain" description="HTH tetR-type" evidence="5">
    <location>
        <begin position="29"/>
        <end position="89"/>
    </location>
</feature>
<accession>A0ABS4XAM1</accession>
<dbReference type="PANTHER" id="PTHR30055">
    <property type="entry name" value="HTH-TYPE TRANSCRIPTIONAL REGULATOR RUTR"/>
    <property type="match status" value="1"/>
</dbReference>
<dbReference type="SUPFAM" id="SSF46689">
    <property type="entry name" value="Homeodomain-like"/>
    <property type="match status" value="1"/>
</dbReference>
<evidence type="ECO:0000256" key="4">
    <source>
        <dbReference type="PROSITE-ProRule" id="PRU00335"/>
    </source>
</evidence>